<dbReference type="PROSITE" id="PS51257">
    <property type="entry name" value="PROKAR_LIPOPROTEIN"/>
    <property type="match status" value="1"/>
</dbReference>
<evidence type="ECO:0008006" key="5">
    <source>
        <dbReference type="Google" id="ProtNLM"/>
    </source>
</evidence>
<dbReference type="RefSeq" id="WP_206490543.1">
    <property type="nucleotide sequence ID" value="NZ_JARDXE010000039.1"/>
</dbReference>
<name>A0AAW6M056_RHOSG</name>
<dbReference type="EMBL" id="JARDXE010000039">
    <property type="protein sequence ID" value="MDE8649943.1"/>
    <property type="molecule type" value="Genomic_DNA"/>
</dbReference>
<feature type="compositionally biased region" description="Low complexity" evidence="1">
    <location>
        <begin position="37"/>
        <end position="46"/>
    </location>
</feature>
<comment type="caution">
    <text evidence="3">The sequence shown here is derived from an EMBL/GenBank/DDBJ whole genome shotgun (WGS) entry which is preliminary data.</text>
</comment>
<protein>
    <recommendedName>
        <fullName evidence="5">Lipoprotein</fullName>
    </recommendedName>
</protein>
<feature type="chain" id="PRO_5043700700" description="Lipoprotein" evidence="2">
    <location>
        <begin position="23"/>
        <end position="256"/>
    </location>
</feature>
<gene>
    <name evidence="3" type="ORF">PXH69_33810</name>
</gene>
<evidence type="ECO:0000313" key="3">
    <source>
        <dbReference type="EMBL" id="MDE8649943.1"/>
    </source>
</evidence>
<feature type="signal peptide" evidence="2">
    <location>
        <begin position="1"/>
        <end position="22"/>
    </location>
</feature>
<proteinExistence type="predicted"/>
<evidence type="ECO:0000256" key="2">
    <source>
        <dbReference type="SAM" id="SignalP"/>
    </source>
</evidence>
<feature type="compositionally biased region" description="Polar residues" evidence="1">
    <location>
        <begin position="55"/>
        <end position="71"/>
    </location>
</feature>
<feature type="region of interest" description="Disordered" evidence="1">
    <location>
        <begin position="37"/>
        <end position="73"/>
    </location>
</feature>
<evidence type="ECO:0000313" key="4">
    <source>
        <dbReference type="Proteomes" id="UP001217325"/>
    </source>
</evidence>
<reference evidence="3" key="1">
    <citation type="submission" date="2023-02" db="EMBL/GenBank/DDBJ databases">
        <title>A novel hydrolase synthesized by Rhodococcus erythropolis HQ is responsible for the detoxification of Zearalenone.</title>
        <authorList>
            <person name="Hu J."/>
            <person name="Xu J."/>
        </authorList>
    </citation>
    <scope>NUCLEOTIDE SEQUENCE</scope>
    <source>
        <strain evidence="3">HQ</strain>
    </source>
</reference>
<dbReference type="AlphaFoldDB" id="A0AAW6M056"/>
<evidence type="ECO:0000256" key="1">
    <source>
        <dbReference type="SAM" id="MobiDB-lite"/>
    </source>
</evidence>
<accession>A0AAW6M056</accession>
<organism evidence="3 4">
    <name type="scientific">Rhodococcus qingshengii</name>
    <dbReference type="NCBI Taxonomy" id="334542"/>
    <lineage>
        <taxon>Bacteria</taxon>
        <taxon>Bacillati</taxon>
        <taxon>Actinomycetota</taxon>
        <taxon>Actinomycetes</taxon>
        <taxon>Mycobacteriales</taxon>
        <taxon>Nocardiaceae</taxon>
        <taxon>Rhodococcus</taxon>
        <taxon>Rhodococcus erythropolis group</taxon>
    </lineage>
</organism>
<dbReference type="Proteomes" id="UP001217325">
    <property type="component" value="Unassembled WGS sequence"/>
</dbReference>
<sequence>MQSRRRFSAAAAIFCAAVLVSAACSNDSTRGQAVAADAASTSTTKTTARDVSAPSRPSTTTKAPGVSNSGPTAPEVVEQGWSLVADGDFVTYGIRVHNPGSAVAFSEVTVTALDASGTPLETKQETVAFLAAGADAYVGGMLIDSSAIADLKVTTDPGRSPSRSDPQVTVTAEAKLLGTGYDTRVALTAQSDSATTLKSPQRIFYVFRDAGGEIVGGMFGFTQSAIPPNGTINEATPVTGFAPATATSVEVTVSAF</sequence>
<keyword evidence="2" id="KW-0732">Signal</keyword>